<dbReference type="Pfam" id="PF00491">
    <property type="entry name" value="Arginase"/>
    <property type="match status" value="1"/>
</dbReference>
<comment type="caution">
    <text evidence="2">The sequence shown here is derived from an EMBL/GenBank/DDBJ whole genome shotgun (WGS) entry which is preliminary data.</text>
</comment>
<keyword evidence="3" id="KW-1185">Reference proteome</keyword>
<dbReference type="GO" id="GO:0046872">
    <property type="term" value="F:metal ion binding"/>
    <property type="evidence" value="ECO:0007669"/>
    <property type="project" value="InterPro"/>
</dbReference>
<sequence length="125" mass="13747">MRPEQVILIGARDIDRPEQELLRQAGVRVIPPAEATAETVLREIGSAPVWIHIDWDVLEPDFVPAAYKVPDGLLPTQSKAILDALPPQQIAGVELAEFEASQTTTENREALTIILDTISPLFATR</sequence>
<dbReference type="InterPro" id="IPR023696">
    <property type="entry name" value="Ureohydrolase_dom_sf"/>
</dbReference>
<dbReference type="AlphaFoldDB" id="A0A8J3H710"/>
<dbReference type="GO" id="GO:0016813">
    <property type="term" value="F:hydrolase activity, acting on carbon-nitrogen (but not peptide) bonds, in linear amidines"/>
    <property type="evidence" value="ECO:0007669"/>
    <property type="project" value="UniProtKB-ARBA"/>
</dbReference>
<dbReference type="PROSITE" id="PS51409">
    <property type="entry name" value="ARGINASE_2"/>
    <property type="match status" value="1"/>
</dbReference>
<evidence type="ECO:0000256" key="1">
    <source>
        <dbReference type="PROSITE-ProRule" id="PRU00742"/>
    </source>
</evidence>
<accession>A0A8J3H710</accession>
<dbReference type="Gene3D" id="3.40.800.10">
    <property type="entry name" value="Ureohydrolase domain"/>
    <property type="match status" value="1"/>
</dbReference>
<dbReference type="Proteomes" id="UP000611500">
    <property type="component" value="Unassembled WGS sequence"/>
</dbReference>
<protein>
    <recommendedName>
        <fullName evidence="4">Arginase family protein</fullName>
    </recommendedName>
</protein>
<name>A0A8J3H710_9RHOB</name>
<reference evidence="2" key="1">
    <citation type="journal article" date="2014" name="Int. J. Syst. Evol. Microbiol.">
        <title>Complete genome sequence of Corynebacterium casei LMG S-19264T (=DSM 44701T), isolated from a smear-ripened cheese.</title>
        <authorList>
            <consortium name="US DOE Joint Genome Institute (JGI-PGF)"/>
            <person name="Walter F."/>
            <person name="Albersmeier A."/>
            <person name="Kalinowski J."/>
            <person name="Ruckert C."/>
        </authorList>
    </citation>
    <scope>NUCLEOTIDE SEQUENCE</scope>
    <source>
        <strain evidence="2">CGMCC 1.7081</strain>
    </source>
</reference>
<dbReference type="EMBL" id="BNAP01000003">
    <property type="protein sequence ID" value="GHG85857.1"/>
    <property type="molecule type" value="Genomic_DNA"/>
</dbReference>
<dbReference type="SUPFAM" id="SSF52768">
    <property type="entry name" value="Arginase/deacetylase"/>
    <property type="match status" value="1"/>
</dbReference>
<reference evidence="2" key="2">
    <citation type="submission" date="2020-09" db="EMBL/GenBank/DDBJ databases">
        <authorList>
            <person name="Sun Q."/>
            <person name="Zhou Y."/>
        </authorList>
    </citation>
    <scope>NUCLEOTIDE SEQUENCE</scope>
    <source>
        <strain evidence="2">CGMCC 1.7081</strain>
    </source>
</reference>
<proteinExistence type="inferred from homology"/>
<dbReference type="InterPro" id="IPR006035">
    <property type="entry name" value="Ureohydrolase"/>
</dbReference>
<evidence type="ECO:0000313" key="2">
    <source>
        <dbReference type="EMBL" id="GHG85857.1"/>
    </source>
</evidence>
<dbReference type="RefSeq" id="WP_051312170.1">
    <property type="nucleotide sequence ID" value="NZ_BNAP01000003.1"/>
</dbReference>
<organism evidence="2 3">
    <name type="scientific">Pseudodonghicola xiamenensis</name>
    <dbReference type="NCBI Taxonomy" id="337702"/>
    <lineage>
        <taxon>Bacteria</taxon>
        <taxon>Pseudomonadati</taxon>
        <taxon>Pseudomonadota</taxon>
        <taxon>Alphaproteobacteria</taxon>
        <taxon>Rhodobacterales</taxon>
        <taxon>Paracoccaceae</taxon>
        <taxon>Pseudodonghicola</taxon>
    </lineage>
</organism>
<evidence type="ECO:0000313" key="3">
    <source>
        <dbReference type="Proteomes" id="UP000611500"/>
    </source>
</evidence>
<comment type="similarity">
    <text evidence="1">Belongs to the arginase family.</text>
</comment>
<evidence type="ECO:0008006" key="4">
    <source>
        <dbReference type="Google" id="ProtNLM"/>
    </source>
</evidence>
<gene>
    <name evidence="2" type="ORF">GCM10010961_13250</name>
</gene>